<feature type="domain" description="PX" evidence="1">
    <location>
        <begin position="1"/>
        <end position="109"/>
    </location>
</feature>
<name>A0A1E7FJV9_9STRA</name>
<organism evidence="2 3">
    <name type="scientific">Fragilariopsis cylindrus CCMP1102</name>
    <dbReference type="NCBI Taxonomy" id="635003"/>
    <lineage>
        <taxon>Eukaryota</taxon>
        <taxon>Sar</taxon>
        <taxon>Stramenopiles</taxon>
        <taxon>Ochrophyta</taxon>
        <taxon>Bacillariophyta</taxon>
        <taxon>Bacillariophyceae</taxon>
        <taxon>Bacillariophycidae</taxon>
        <taxon>Bacillariales</taxon>
        <taxon>Bacillariaceae</taxon>
        <taxon>Fragilariopsis</taxon>
    </lineage>
</organism>
<dbReference type="InterPro" id="IPR013937">
    <property type="entry name" value="Sorting_nexin_C"/>
</dbReference>
<dbReference type="PROSITE" id="PS50195">
    <property type="entry name" value="PX"/>
    <property type="match status" value="1"/>
</dbReference>
<dbReference type="Proteomes" id="UP000095751">
    <property type="component" value="Unassembled WGS sequence"/>
</dbReference>
<proteinExistence type="predicted"/>
<dbReference type="KEGG" id="fcy:FRACYDRAFT_274776"/>
<gene>
    <name evidence="2" type="ORF">FRACYDRAFT_274776</name>
</gene>
<dbReference type="AlphaFoldDB" id="A0A1E7FJV9"/>
<dbReference type="InParanoid" id="A0A1E7FJV9"/>
<dbReference type="InterPro" id="IPR036871">
    <property type="entry name" value="PX_dom_sf"/>
</dbReference>
<accession>A0A1E7FJV9</accession>
<protein>
    <recommendedName>
        <fullName evidence="1">PX domain-containing protein</fullName>
    </recommendedName>
</protein>
<evidence type="ECO:0000259" key="1">
    <source>
        <dbReference type="PROSITE" id="PS50195"/>
    </source>
</evidence>
<dbReference type="SUPFAM" id="SSF64268">
    <property type="entry name" value="PX domain"/>
    <property type="match status" value="1"/>
</dbReference>
<sequence>MKEFQILHKQLKSQVALTESTMSTGNRIVGAATAALSTSSRSLYRRRKQILIPSLAQAGKIGSMGITQRSITKRVELLDEYIGYLLSSNSLLKRCSELLVFLGASYPFPPEVTVTKAKSNVIDLLGRTDFIRSVALKDGTEGTKLKVKISLKQIPAKKRTSSTRRRSSVETINENSGRESIESISMDPAILNKVDQVPLAEVRNRIVELTRLSFSFENASFVRSQMLSALETASFVAVAKQSDFRRVLHDLHARNLSGDAIGGWIRTLLDILWPDGVWGKAKPLLTKEEEDRLRDEAKIKLHEGFPDQFRKILGKELTVDGLDMIHEMLQNKIIVKSLFYMLLDLLWIEVIPELRDTLPCASAIDLDLL</sequence>
<dbReference type="GO" id="GO:0035091">
    <property type="term" value="F:phosphatidylinositol binding"/>
    <property type="evidence" value="ECO:0007669"/>
    <property type="project" value="InterPro"/>
</dbReference>
<dbReference type="Pfam" id="PF08628">
    <property type="entry name" value="Nexin_C"/>
    <property type="match status" value="1"/>
</dbReference>
<evidence type="ECO:0000313" key="2">
    <source>
        <dbReference type="EMBL" id="OEU18437.1"/>
    </source>
</evidence>
<dbReference type="PANTHER" id="PTHR22775">
    <property type="entry name" value="SORTING NEXIN"/>
    <property type="match status" value="1"/>
</dbReference>
<dbReference type="OrthoDB" id="120967at2759"/>
<evidence type="ECO:0000313" key="3">
    <source>
        <dbReference type="Proteomes" id="UP000095751"/>
    </source>
</evidence>
<dbReference type="EMBL" id="KV784356">
    <property type="protein sequence ID" value="OEU18437.1"/>
    <property type="molecule type" value="Genomic_DNA"/>
</dbReference>
<dbReference type="InterPro" id="IPR001683">
    <property type="entry name" value="PX_dom"/>
</dbReference>
<dbReference type="PANTHER" id="PTHR22775:SF3">
    <property type="entry name" value="SORTING NEXIN-13"/>
    <property type="match status" value="1"/>
</dbReference>
<reference evidence="2 3" key="1">
    <citation type="submission" date="2016-09" db="EMBL/GenBank/DDBJ databases">
        <title>Extensive genetic diversity and differential bi-allelic expression allows diatom success in the polar Southern Ocean.</title>
        <authorList>
            <consortium name="DOE Joint Genome Institute"/>
            <person name="Mock T."/>
            <person name="Otillar R.P."/>
            <person name="Strauss J."/>
            <person name="Dupont C."/>
            <person name="Frickenhaus S."/>
            <person name="Maumus F."/>
            <person name="Mcmullan M."/>
            <person name="Sanges R."/>
            <person name="Schmutz J."/>
            <person name="Toseland A."/>
            <person name="Valas R."/>
            <person name="Veluchamy A."/>
            <person name="Ward B.J."/>
            <person name="Allen A."/>
            <person name="Barry K."/>
            <person name="Falciatore A."/>
            <person name="Ferrante M."/>
            <person name="Fortunato A.E."/>
            <person name="Gloeckner G."/>
            <person name="Gruber A."/>
            <person name="Hipkin R."/>
            <person name="Janech M."/>
            <person name="Kroth P."/>
            <person name="Leese F."/>
            <person name="Lindquist E."/>
            <person name="Lyon B.R."/>
            <person name="Martin J."/>
            <person name="Mayer C."/>
            <person name="Parker M."/>
            <person name="Quesneville H."/>
            <person name="Raymond J."/>
            <person name="Uhlig C."/>
            <person name="Valentin K.U."/>
            <person name="Worden A.Z."/>
            <person name="Armbrust E.V."/>
            <person name="Bowler C."/>
            <person name="Green B."/>
            <person name="Moulton V."/>
            <person name="Van Oosterhout C."/>
            <person name="Grigoriev I."/>
        </authorList>
    </citation>
    <scope>NUCLEOTIDE SEQUENCE [LARGE SCALE GENOMIC DNA]</scope>
    <source>
        <strain evidence="2 3">CCMP1102</strain>
    </source>
</reference>
<keyword evidence="3" id="KW-1185">Reference proteome</keyword>